<dbReference type="Pfam" id="PF00071">
    <property type="entry name" value="Ras"/>
    <property type="match status" value="1"/>
</dbReference>
<proteinExistence type="inferred from homology"/>
<reference evidence="4 5" key="1">
    <citation type="submission" date="2021-06" db="EMBL/GenBank/DDBJ databases">
        <authorList>
            <person name="Palmer J.M."/>
        </authorList>
    </citation>
    <scope>NUCLEOTIDE SEQUENCE [LARGE SCALE GENOMIC DNA]</scope>
    <source>
        <strain evidence="4 5">GA_2019</strain>
        <tissue evidence="4">Muscle</tissue>
    </source>
</reference>
<protein>
    <submittedName>
        <fullName evidence="4">Uncharacterized protein</fullName>
    </submittedName>
</protein>
<sequence length="156" mass="17050">MRVDAKVVMLGKESVGKTSLVERYVHHRFLVGPYQNLDLNSHSCPFNLQPVGVQAESSKSLQDCLVFNGSFSLLLQTIGAAFVAKPIQVGDKVITLGIWDTAGSERYEAMSRIYYRGARAAVVCYGKSTQSSQMTCEELVASFLINHPTANSRASS</sequence>
<comment type="caution">
    <text evidence="4">The sequence shown here is derived from an EMBL/GenBank/DDBJ whole genome shotgun (WGS) entry which is preliminary data.</text>
</comment>
<evidence type="ECO:0000313" key="5">
    <source>
        <dbReference type="Proteomes" id="UP001476798"/>
    </source>
</evidence>
<evidence type="ECO:0000313" key="4">
    <source>
        <dbReference type="EMBL" id="MEQ2172118.1"/>
    </source>
</evidence>
<accession>A0ABV0NL39</accession>
<dbReference type="EMBL" id="JAHRIO010041450">
    <property type="protein sequence ID" value="MEQ2172118.1"/>
    <property type="molecule type" value="Genomic_DNA"/>
</dbReference>
<organism evidence="4 5">
    <name type="scientific">Goodea atripinnis</name>
    <dbReference type="NCBI Taxonomy" id="208336"/>
    <lineage>
        <taxon>Eukaryota</taxon>
        <taxon>Metazoa</taxon>
        <taxon>Chordata</taxon>
        <taxon>Craniata</taxon>
        <taxon>Vertebrata</taxon>
        <taxon>Euteleostomi</taxon>
        <taxon>Actinopterygii</taxon>
        <taxon>Neopterygii</taxon>
        <taxon>Teleostei</taxon>
        <taxon>Neoteleostei</taxon>
        <taxon>Acanthomorphata</taxon>
        <taxon>Ovalentaria</taxon>
        <taxon>Atherinomorphae</taxon>
        <taxon>Cyprinodontiformes</taxon>
        <taxon>Goodeidae</taxon>
        <taxon>Goodea</taxon>
    </lineage>
</organism>
<evidence type="ECO:0000256" key="1">
    <source>
        <dbReference type="ARBA" id="ARBA00006270"/>
    </source>
</evidence>
<dbReference type="SMART" id="SM00175">
    <property type="entry name" value="RAB"/>
    <property type="match status" value="1"/>
</dbReference>
<dbReference type="Proteomes" id="UP001476798">
    <property type="component" value="Unassembled WGS sequence"/>
</dbReference>
<evidence type="ECO:0000256" key="2">
    <source>
        <dbReference type="ARBA" id="ARBA00022741"/>
    </source>
</evidence>
<dbReference type="PROSITE" id="PS51419">
    <property type="entry name" value="RAB"/>
    <property type="match status" value="1"/>
</dbReference>
<evidence type="ECO:0000256" key="3">
    <source>
        <dbReference type="ARBA" id="ARBA00023134"/>
    </source>
</evidence>
<keyword evidence="2" id="KW-0547">Nucleotide-binding</keyword>
<name>A0ABV0NL39_9TELE</name>
<comment type="similarity">
    <text evidence="1">Belongs to the small GTPase superfamily. Rab family.</text>
</comment>
<dbReference type="SUPFAM" id="SSF52540">
    <property type="entry name" value="P-loop containing nucleoside triphosphate hydrolases"/>
    <property type="match status" value="1"/>
</dbReference>
<dbReference type="PRINTS" id="PR00449">
    <property type="entry name" value="RASTRNSFRMNG"/>
</dbReference>
<keyword evidence="3" id="KW-0342">GTP-binding</keyword>
<gene>
    <name evidence="4" type="ORF">GOODEAATRI_017788</name>
</gene>
<dbReference type="PANTHER" id="PTHR24073">
    <property type="entry name" value="DRAB5-RELATED"/>
    <property type="match status" value="1"/>
</dbReference>
<dbReference type="Gene3D" id="3.40.50.300">
    <property type="entry name" value="P-loop containing nucleotide triphosphate hydrolases"/>
    <property type="match status" value="1"/>
</dbReference>
<dbReference type="InterPro" id="IPR001806">
    <property type="entry name" value="Small_GTPase"/>
</dbReference>
<dbReference type="InterPro" id="IPR027417">
    <property type="entry name" value="P-loop_NTPase"/>
</dbReference>
<keyword evidence="5" id="KW-1185">Reference proteome</keyword>